<evidence type="ECO:0000313" key="1">
    <source>
        <dbReference type="EMBL" id="CAL1608971.1"/>
    </source>
</evidence>
<reference evidence="1 2" key="1">
    <citation type="submission" date="2024-04" db="EMBL/GenBank/DDBJ databases">
        <authorList>
            <person name="Waldvogel A.-M."/>
            <person name="Schoenle A."/>
        </authorList>
    </citation>
    <scope>NUCLEOTIDE SEQUENCE [LARGE SCALE GENOMIC DNA]</scope>
</reference>
<proteinExistence type="predicted"/>
<dbReference type="AlphaFoldDB" id="A0AAV2M702"/>
<dbReference type="EMBL" id="OZ035828">
    <property type="protein sequence ID" value="CAL1608971.1"/>
    <property type="molecule type" value="Genomic_DNA"/>
</dbReference>
<keyword evidence="2" id="KW-1185">Reference proteome</keyword>
<name>A0AAV2M702_KNICA</name>
<protein>
    <submittedName>
        <fullName evidence="1">Uncharacterized protein</fullName>
    </submittedName>
</protein>
<accession>A0AAV2M702</accession>
<evidence type="ECO:0000313" key="2">
    <source>
        <dbReference type="Proteomes" id="UP001497482"/>
    </source>
</evidence>
<sequence>MTCWPRNHPVLFPHLRTDHWTKMKTMVPDYMTSMPSDFLKRTAEGDKSTLPSLTTDRDYEPEIILSHYATQTRPNTSSPIYSMSQYRNAYNDRARLGFCYWLIEKKAPKRKGYSFGAYKTYNN</sequence>
<gene>
    <name evidence="1" type="ORF">KC01_LOCUS35803</name>
</gene>
<dbReference type="Proteomes" id="UP001497482">
    <property type="component" value="Chromosome 6"/>
</dbReference>
<organism evidence="1 2">
    <name type="scientific">Knipowitschia caucasica</name>
    <name type="common">Caucasian dwarf goby</name>
    <name type="synonym">Pomatoschistus caucasicus</name>
    <dbReference type="NCBI Taxonomy" id="637954"/>
    <lineage>
        <taxon>Eukaryota</taxon>
        <taxon>Metazoa</taxon>
        <taxon>Chordata</taxon>
        <taxon>Craniata</taxon>
        <taxon>Vertebrata</taxon>
        <taxon>Euteleostomi</taxon>
        <taxon>Actinopterygii</taxon>
        <taxon>Neopterygii</taxon>
        <taxon>Teleostei</taxon>
        <taxon>Neoteleostei</taxon>
        <taxon>Acanthomorphata</taxon>
        <taxon>Gobiaria</taxon>
        <taxon>Gobiiformes</taxon>
        <taxon>Gobioidei</taxon>
        <taxon>Gobiidae</taxon>
        <taxon>Gobiinae</taxon>
        <taxon>Knipowitschia</taxon>
    </lineage>
</organism>